<proteinExistence type="predicted"/>
<reference evidence="2 3" key="1">
    <citation type="submission" date="2019-04" db="EMBL/GenBank/DDBJ databases">
        <title>An improved genome assembly and genetic linkage map for asparagus bean, Vigna unguiculata ssp. sesquipedialis.</title>
        <authorList>
            <person name="Xia Q."/>
            <person name="Zhang R."/>
            <person name="Dong Y."/>
        </authorList>
    </citation>
    <scope>NUCLEOTIDE SEQUENCE [LARGE SCALE GENOMIC DNA]</scope>
    <source>
        <tissue evidence="2">Leaf</tissue>
    </source>
</reference>
<feature type="region of interest" description="Disordered" evidence="1">
    <location>
        <begin position="171"/>
        <end position="226"/>
    </location>
</feature>
<evidence type="ECO:0000313" key="2">
    <source>
        <dbReference type="EMBL" id="QCE06971.1"/>
    </source>
</evidence>
<accession>A0A4D6N291</accession>
<dbReference type="EMBL" id="CP039353">
    <property type="protein sequence ID" value="QCE06971.1"/>
    <property type="molecule type" value="Genomic_DNA"/>
</dbReference>
<gene>
    <name evidence="2" type="ORF">DEO72_LG9g1986</name>
</gene>
<dbReference type="Proteomes" id="UP000501690">
    <property type="component" value="Linkage Group LG9"/>
</dbReference>
<protein>
    <submittedName>
        <fullName evidence="2">Uncharacterized protein</fullName>
    </submittedName>
</protein>
<evidence type="ECO:0000313" key="3">
    <source>
        <dbReference type="Proteomes" id="UP000501690"/>
    </source>
</evidence>
<evidence type="ECO:0000256" key="1">
    <source>
        <dbReference type="SAM" id="MobiDB-lite"/>
    </source>
</evidence>
<keyword evidence="3" id="KW-1185">Reference proteome</keyword>
<dbReference type="AlphaFoldDB" id="A0A4D6N291"/>
<name>A0A4D6N291_VIGUN</name>
<sequence>MSFCSCVSSSLNRSRSYFVFLFAPKNQLLALFQARSTEAHQRCFTRAVAQATHVLSERASFSPKREGSRISEILHESTVPLFEWNDGYGMNLACKLNEMVGVKVAWYWHELKFYNYGLREMDGHGTTRKEMKEVNYEEMLGGEQRYPPQVQAAAESDQLGGEQRYPPQVQAAAESDQLGGEQRYPPQVQAAAESDQLGGEQRYPPQVQASAESDQVICNRISRVEP</sequence>
<organism evidence="2 3">
    <name type="scientific">Vigna unguiculata</name>
    <name type="common">Cowpea</name>
    <dbReference type="NCBI Taxonomy" id="3917"/>
    <lineage>
        <taxon>Eukaryota</taxon>
        <taxon>Viridiplantae</taxon>
        <taxon>Streptophyta</taxon>
        <taxon>Embryophyta</taxon>
        <taxon>Tracheophyta</taxon>
        <taxon>Spermatophyta</taxon>
        <taxon>Magnoliopsida</taxon>
        <taxon>eudicotyledons</taxon>
        <taxon>Gunneridae</taxon>
        <taxon>Pentapetalae</taxon>
        <taxon>rosids</taxon>
        <taxon>fabids</taxon>
        <taxon>Fabales</taxon>
        <taxon>Fabaceae</taxon>
        <taxon>Papilionoideae</taxon>
        <taxon>50 kb inversion clade</taxon>
        <taxon>NPAAA clade</taxon>
        <taxon>indigoferoid/millettioid clade</taxon>
        <taxon>Phaseoleae</taxon>
        <taxon>Vigna</taxon>
    </lineage>
</organism>